<dbReference type="PANTHER" id="PTHR11461:SF367">
    <property type="entry name" value="GH21475P-RELATED"/>
    <property type="match status" value="1"/>
</dbReference>
<comment type="caution">
    <text evidence="2">The sequence shown here is derived from an EMBL/GenBank/DDBJ whole genome shotgun (WGS) entry which is preliminary data.</text>
</comment>
<gene>
    <name evidence="2" type="ORF">KGM_213363</name>
</gene>
<sequence>MSSLRRNLLKLLVLCRLLDIFSPALCKTKNVIPYTDLRSFGEKVRNLSFHLFNYTEQRNDCGLLAPYTLWNLVSLVAFMTSEDSWDQLHKTMGVSRRKGKYFNSIYNHINDLMITIKPGASFKINNTVFYDSRLQLTSNFEDSIMASGVSLKKLNFHDSVLASDSANNYIQSNYFLMPKRIIFHSSDFKDTSMIVSGVVEFEAAWAKPFDISLSDRFVMRQSGEFFYTDVDWLRASVLELSYASDFDFSMLVIRPRYGVALKDVITNLALKKLDDIFQKLYTAGSKETVIELPKFSLTSLQVLNEPFMSMGIINVFLPDEADFSGISSDNLYIQSFEQRVTVTVSETGTTATAYTPANVAKSTSPNEIGSASPFIFLIVHGPSLSIVFCGKYGE</sequence>
<dbReference type="Pfam" id="PF00079">
    <property type="entry name" value="Serpin"/>
    <property type="match status" value="1"/>
</dbReference>
<dbReference type="InterPro" id="IPR042185">
    <property type="entry name" value="Serpin_sf_2"/>
</dbReference>
<protein>
    <submittedName>
        <fullName evidence="2">Serine protease inhibitor 5</fullName>
    </submittedName>
</protein>
<dbReference type="Proteomes" id="UP000007151">
    <property type="component" value="Unassembled WGS sequence"/>
</dbReference>
<dbReference type="eggNOG" id="KOG2392">
    <property type="taxonomic scope" value="Eukaryota"/>
</dbReference>
<accession>A0A212END9</accession>
<evidence type="ECO:0000313" key="3">
    <source>
        <dbReference type="Proteomes" id="UP000007151"/>
    </source>
</evidence>
<dbReference type="SUPFAM" id="SSF56574">
    <property type="entry name" value="Serpins"/>
    <property type="match status" value="1"/>
</dbReference>
<proteinExistence type="inferred from homology"/>
<dbReference type="OrthoDB" id="671595at2759"/>
<keyword evidence="2" id="KW-0722">Serine protease inhibitor</keyword>
<dbReference type="STRING" id="278856.A0A212END9"/>
<dbReference type="InterPro" id="IPR000215">
    <property type="entry name" value="Serpin_fam"/>
</dbReference>
<dbReference type="AlphaFoldDB" id="A0A212END9"/>
<dbReference type="KEGG" id="dpl:KGM_213363"/>
<organism evidence="2 3">
    <name type="scientific">Danaus plexippus plexippus</name>
    <dbReference type="NCBI Taxonomy" id="278856"/>
    <lineage>
        <taxon>Eukaryota</taxon>
        <taxon>Metazoa</taxon>
        <taxon>Ecdysozoa</taxon>
        <taxon>Arthropoda</taxon>
        <taxon>Hexapoda</taxon>
        <taxon>Insecta</taxon>
        <taxon>Pterygota</taxon>
        <taxon>Neoptera</taxon>
        <taxon>Endopterygota</taxon>
        <taxon>Lepidoptera</taxon>
        <taxon>Glossata</taxon>
        <taxon>Ditrysia</taxon>
        <taxon>Papilionoidea</taxon>
        <taxon>Nymphalidae</taxon>
        <taxon>Danainae</taxon>
        <taxon>Danaini</taxon>
        <taxon>Danaina</taxon>
        <taxon>Danaus</taxon>
        <taxon>Danaus</taxon>
    </lineage>
</organism>
<dbReference type="GO" id="GO:0005615">
    <property type="term" value="C:extracellular space"/>
    <property type="evidence" value="ECO:0007669"/>
    <property type="project" value="InterPro"/>
</dbReference>
<evidence type="ECO:0000313" key="2">
    <source>
        <dbReference type="EMBL" id="OWR43012.1"/>
    </source>
</evidence>
<dbReference type="GO" id="GO:0004867">
    <property type="term" value="F:serine-type endopeptidase inhibitor activity"/>
    <property type="evidence" value="ECO:0007669"/>
    <property type="project" value="InterPro"/>
</dbReference>
<dbReference type="InterPro" id="IPR042178">
    <property type="entry name" value="Serpin_sf_1"/>
</dbReference>
<dbReference type="InterPro" id="IPR023796">
    <property type="entry name" value="Serpin_dom"/>
</dbReference>
<dbReference type="Gene3D" id="3.30.497.10">
    <property type="entry name" value="Antithrombin, subunit I, domain 2"/>
    <property type="match status" value="1"/>
</dbReference>
<keyword evidence="3" id="KW-1185">Reference proteome</keyword>
<comment type="similarity">
    <text evidence="1">Belongs to the serpin family.</text>
</comment>
<evidence type="ECO:0000256" key="1">
    <source>
        <dbReference type="RuleBase" id="RU000411"/>
    </source>
</evidence>
<keyword evidence="2" id="KW-0646">Protease inhibitor</keyword>
<dbReference type="Gene3D" id="2.30.39.10">
    <property type="entry name" value="Alpha-1-antitrypsin, domain 1"/>
    <property type="match status" value="1"/>
</dbReference>
<reference evidence="2 3" key="1">
    <citation type="journal article" date="2011" name="Cell">
        <title>The monarch butterfly genome yields insights into long-distance migration.</title>
        <authorList>
            <person name="Zhan S."/>
            <person name="Merlin C."/>
            <person name="Boore J.L."/>
            <person name="Reppert S.M."/>
        </authorList>
    </citation>
    <scope>NUCLEOTIDE SEQUENCE [LARGE SCALE GENOMIC DNA]</scope>
    <source>
        <strain evidence="2">F-2</strain>
    </source>
</reference>
<name>A0A212END9_DANPL</name>
<dbReference type="EMBL" id="AGBW02013665">
    <property type="protein sequence ID" value="OWR43012.1"/>
    <property type="molecule type" value="Genomic_DNA"/>
</dbReference>
<dbReference type="SMART" id="SM00093">
    <property type="entry name" value="SERPIN"/>
    <property type="match status" value="1"/>
</dbReference>
<dbReference type="PANTHER" id="PTHR11461">
    <property type="entry name" value="SERINE PROTEASE INHIBITOR, SERPIN"/>
    <property type="match status" value="1"/>
</dbReference>
<dbReference type="InterPro" id="IPR036186">
    <property type="entry name" value="Serpin_sf"/>
</dbReference>